<dbReference type="STRING" id="1178515.SY83_08980"/>
<dbReference type="OrthoDB" id="2487047at2"/>
<dbReference type="EMBL" id="CP011388">
    <property type="protein sequence ID" value="ANE46390.1"/>
    <property type="molecule type" value="Genomic_DNA"/>
</dbReference>
<organism evidence="1 2">
    <name type="scientific">Paenibacillus swuensis</name>
    <dbReference type="NCBI Taxonomy" id="1178515"/>
    <lineage>
        <taxon>Bacteria</taxon>
        <taxon>Bacillati</taxon>
        <taxon>Bacillota</taxon>
        <taxon>Bacilli</taxon>
        <taxon>Bacillales</taxon>
        <taxon>Paenibacillaceae</taxon>
        <taxon>Paenibacillus</taxon>
    </lineage>
</organism>
<gene>
    <name evidence="1" type="ORF">SY83_08980</name>
</gene>
<name>A0A172TH93_9BACL</name>
<keyword evidence="2" id="KW-1185">Reference proteome</keyword>
<accession>A0A172TH93</accession>
<dbReference type="KEGG" id="pswu:SY83_08980"/>
<dbReference type="Proteomes" id="UP000076927">
    <property type="component" value="Chromosome"/>
</dbReference>
<dbReference type="AlphaFoldDB" id="A0A172TH93"/>
<sequence>MSVKTGWTSEVSAAATFIDPAITAKMNEIRTALIANSVDYPQDLVNVRAARDQLRTIDPAKPTDLNLINPTWNVVKPLFQPEEYQAIREDIVGFIQVLAITYYGDGRELESIAAANQFNDTARKFAAKAGVDQNIKVSDFAEFIFGNESYTGVEPVIRQQIQKLSLPEIYALLSNESAKKQFLVSVFKQVLKQPNVESNVVGKVMKFYDSYSNNWLPSFVQTFTNFEARIPNGVAASRAMMFAVIRTESEIITKKTSSNGTRVELGLNVSNKEAPSQFVEWSVKAGTTPTAKLSDKGIVTIDKKAKTGTVTVVAKLLDRTLAERAVTLTNEKPGQGEEKPTYEEILAQINELAKQLSKDLKAAKTREERVQIYLAYYAKLQALLDQLKD</sequence>
<protein>
    <submittedName>
        <fullName evidence="1">Uncharacterized protein</fullName>
    </submittedName>
</protein>
<proteinExistence type="predicted"/>
<evidence type="ECO:0000313" key="1">
    <source>
        <dbReference type="EMBL" id="ANE46390.1"/>
    </source>
</evidence>
<evidence type="ECO:0000313" key="2">
    <source>
        <dbReference type="Proteomes" id="UP000076927"/>
    </source>
</evidence>
<dbReference type="PATRIC" id="fig|1178515.4.peg.1793"/>
<reference evidence="1 2" key="1">
    <citation type="submission" date="2015-01" db="EMBL/GenBank/DDBJ databases">
        <title>Paenibacillus swuensis/DY6/whole genome sequencing.</title>
        <authorList>
            <person name="Kim M.K."/>
            <person name="Srinivasan S."/>
            <person name="Lee J.-J."/>
        </authorList>
    </citation>
    <scope>NUCLEOTIDE SEQUENCE [LARGE SCALE GENOMIC DNA]</scope>
    <source>
        <strain evidence="1 2">DY6</strain>
    </source>
</reference>